<dbReference type="InterPro" id="IPR043128">
    <property type="entry name" value="Rev_trsase/Diguanyl_cyclase"/>
</dbReference>
<dbReference type="PANTHER" id="PTHR33121">
    <property type="entry name" value="CYCLIC DI-GMP PHOSPHODIESTERASE PDEF"/>
    <property type="match status" value="1"/>
</dbReference>
<name>A0A0U2VJB8_9BACL</name>
<dbReference type="STRING" id="162209.IJ22_04980"/>
<dbReference type="AlphaFoldDB" id="A0A0U2VJB8"/>
<reference evidence="2" key="1">
    <citation type="submission" date="2015-12" db="EMBL/GenBank/DDBJ databases">
        <title>Complete genome sequences of two moderately thermophilic Paenibacillus species.</title>
        <authorList>
            <person name="Butler R.III."/>
            <person name="Wang J."/>
            <person name="Stark B.C."/>
            <person name="Pombert J.-F."/>
        </authorList>
    </citation>
    <scope>NUCLEOTIDE SEQUENCE [LARGE SCALE GENOMIC DNA]</scope>
    <source>
        <strain evidence="2">32O-Y</strain>
    </source>
</reference>
<dbReference type="InterPro" id="IPR001633">
    <property type="entry name" value="EAL_dom"/>
</dbReference>
<evidence type="ECO:0000313" key="1">
    <source>
        <dbReference type="EMBL" id="ALS20886.1"/>
    </source>
</evidence>
<protein>
    <submittedName>
        <fullName evidence="1">RNase II stability modulator</fullName>
    </submittedName>
</protein>
<dbReference type="SMART" id="SM00052">
    <property type="entry name" value="EAL"/>
    <property type="match status" value="1"/>
</dbReference>
<dbReference type="SUPFAM" id="SSF141868">
    <property type="entry name" value="EAL domain-like"/>
    <property type="match status" value="1"/>
</dbReference>
<dbReference type="InterPro" id="IPR029787">
    <property type="entry name" value="Nucleotide_cyclase"/>
</dbReference>
<dbReference type="InterPro" id="IPR046342">
    <property type="entry name" value="CBS_dom_sf"/>
</dbReference>
<dbReference type="InterPro" id="IPR050706">
    <property type="entry name" value="Cyclic-di-GMP_PDE-like"/>
</dbReference>
<sequence>MPIDAMPGFDNENRENLRTELLHIIRNQTIKSVYQPIVSLSEGIVMGYEALTRGPEHSSLHSPISLFAAAKAEGLLYPLDRLARAKAIEGAFTKTKEQLLFLNVSAEILNDPDFVPGRTLELLEKRGLSPGQVVFEITERSSIEDFESAKQILGHYRQQGYRIAIDDAGAGYSSLQAIAELQPDFIKMDRSLVHNLHFNKTKEYILETMLTFAQKLGIYLIAEGIETREELMKLTRMGVHYGQGYLLGHPGPEEAVLPPELTDHIMMHRKIVEASSVWTIGDICVPCQTFDYRDPISIVANYFKNHTDAAGAVIVNGQTPVGLIMRDRLFQQLAGQYGYSLFWNRPIDQLMDAQPLIVDEQAPVEQVSQYTTSRDLQTFYDLVIITSGGRVKGTASIRSILECITTAKMERAKVANPLTGLPGNMQIHREINKRLLDHKKFSVIYGDIDYFKWFNDRYGFHRGDQLIQFTADCIQQVIGLLGHPYDFVGHIGGDDFIAITGSEDPEKLCEEMLRRFDLGVKAFYDYDDWTYVEDRHGRRLESEGVTLSLSLVICHTGAGVSLEQISRTAAMVKKRSKAHRGSVVVCDCVGMPFTKNRAQENNSDN</sequence>
<dbReference type="Pfam" id="PF00563">
    <property type="entry name" value="EAL"/>
    <property type="match status" value="1"/>
</dbReference>
<evidence type="ECO:0000313" key="2">
    <source>
        <dbReference type="Proteomes" id="UP000061660"/>
    </source>
</evidence>
<dbReference type="Gene3D" id="3.10.580.10">
    <property type="entry name" value="CBS-domain"/>
    <property type="match status" value="1"/>
</dbReference>
<dbReference type="PROSITE" id="PS50887">
    <property type="entry name" value="GGDEF"/>
    <property type="match status" value="1"/>
</dbReference>
<dbReference type="GO" id="GO:0071111">
    <property type="term" value="F:cyclic-guanylate-specific phosphodiesterase activity"/>
    <property type="evidence" value="ECO:0007669"/>
    <property type="project" value="InterPro"/>
</dbReference>
<dbReference type="KEGG" id="pnp:IJ22_04980"/>
<dbReference type="InterPro" id="IPR000160">
    <property type="entry name" value="GGDEF_dom"/>
</dbReference>
<proteinExistence type="predicted"/>
<dbReference type="Pfam" id="PF00990">
    <property type="entry name" value="GGDEF"/>
    <property type="match status" value="1"/>
</dbReference>
<dbReference type="Gene3D" id="3.20.20.450">
    <property type="entry name" value="EAL domain"/>
    <property type="match status" value="1"/>
</dbReference>
<dbReference type="Gene3D" id="3.30.70.270">
    <property type="match status" value="1"/>
</dbReference>
<dbReference type="EMBL" id="CP013652">
    <property type="protein sequence ID" value="ALS20886.1"/>
    <property type="molecule type" value="Genomic_DNA"/>
</dbReference>
<organism evidence="1 2">
    <name type="scientific">Paenibacillus naphthalenovorans</name>
    <dbReference type="NCBI Taxonomy" id="162209"/>
    <lineage>
        <taxon>Bacteria</taxon>
        <taxon>Bacillati</taxon>
        <taxon>Bacillota</taxon>
        <taxon>Bacilli</taxon>
        <taxon>Bacillales</taxon>
        <taxon>Paenibacillaceae</taxon>
        <taxon>Paenibacillus</taxon>
    </lineage>
</organism>
<dbReference type="SMART" id="SM00267">
    <property type="entry name" value="GGDEF"/>
    <property type="match status" value="1"/>
</dbReference>
<dbReference type="Proteomes" id="UP000061660">
    <property type="component" value="Chromosome"/>
</dbReference>
<dbReference type="CDD" id="cd01949">
    <property type="entry name" value="GGDEF"/>
    <property type="match status" value="1"/>
</dbReference>
<dbReference type="PANTHER" id="PTHR33121:SF76">
    <property type="entry name" value="SIGNALING PROTEIN"/>
    <property type="match status" value="1"/>
</dbReference>
<dbReference type="NCBIfam" id="TIGR00254">
    <property type="entry name" value="GGDEF"/>
    <property type="match status" value="1"/>
</dbReference>
<accession>A0A0U2VJB8</accession>
<dbReference type="InterPro" id="IPR035919">
    <property type="entry name" value="EAL_sf"/>
</dbReference>
<gene>
    <name evidence="1" type="ORF">IJ22_04980</name>
</gene>
<dbReference type="SUPFAM" id="SSF54631">
    <property type="entry name" value="CBS-domain pair"/>
    <property type="match status" value="1"/>
</dbReference>
<dbReference type="PROSITE" id="PS50883">
    <property type="entry name" value="EAL"/>
    <property type="match status" value="1"/>
</dbReference>
<keyword evidence="2" id="KW-1185">Reference proteome</keyword>
<dbReference type="SUPFAM" id="SSF55073">
    <property type="entry name" value="Nucleotide cyclase"/>
    <property type="match status" value="1"/>
</dbReference>
<dbReference type="PATRIC" id="fig|162209.4.peg.524"/>
<dbReference type="RefSeq" id="WP_062406992.1">
    <property type="nucleotide sequence ID" value="NZ_BJCS01000002.1"/>
</dbReference>
<dbReference type="CDD" id="cd01948">
    <property type="entry name" value="EAL"/>
    <property type="match status" value="1"/>
</dbReference>
<reference evidence="1 2" key="2">
    <citation type="journal article" date="2016" name="Genome Announc.">
        <title>Complete Genome Sequences of Two Interactive Moderate Thermophiles, Paenibacillus napthalenovorans 32O-Y and Paenibacillus sp. 32O-W.</title>
        <authorList>
            <person name="Butler R.R.III."/>
            <person name="Wang J."/>
            <person name="Stark B.C."/>
            <person name="Pombert J.F."/>
        </authorList>
    </citation>
    <scope>NUCLEOTIDE SEQUENCE [LARGE SCALE GENOMIC DNA]</scope>
    <source>
        <strain evidence="1 2">32O-Y</strain>
    </source>
</reference>